<dbReference type="SUPFAM" id="SSF56808">
    <property type="entry name" value="Ribosomal protein L1"/>
    <property type="match status" value="1"/>
</dbReference>
<dbReference type="EMBL" id="LGSR01000017">
    <property type="protein sequence ID" value="KOS20469.1"/>
    <property type="molecule type" value="Genomic_DNA"/>
</dbReference>
<evidence type="ECO:0000256" key="1">
    <source>
        <dbReference type="SAM" id="MobiDB-lite"/>
    </source>
</evidence>
<dbReference type="InterPro" id="IPR023674">
    <property type="entry name" value="Ribosomal_uL1-like"/>
</dbReference>
<evidence type="ECO:0000313" key="3">
    <source>
        <dbReference type="Proteomes" id="UP000053831"/>
    </source>
</evidence>
<comment type="caution">
    <text evidence="2">The sequence shown here is derived from an EMBL/GenBank/DDBJ whole genome shotgun (WGS) entry which is preliminary data.</text>
</comment>
<sequence length="396" mass="42534">MAASKDLVAAKAGPVYSIDPDQTLKASKALLAHIKKAAAQKAQESSKQNLLDDSDGESSDPSTIWLTLTTKRHIADKTRLQPGRIALPHSLHPAGAETTICLITADPQRAYKDIVASDAFPADLRARITRVIDLGKLKAKFSQYEAQRKLLAEHDVFLGDDRIVNRLPKVLGKTFYKTTLKRPVPVVLTPRPARVAGKRTRLRKTEGQVNAGSPADIAKEIRKALASALVSLTPSTTTAVRVAASDFAPQQVADNVAAVAAALVDKWVPQGWRNVRAFHIKGPETAALPIWLTDELWLDDKDVVADKPKAIDENAAAAAAKPAVAGKKRKALEDDGATATAAAAAADKAEEPAPKRKTRAKQPEAAKPDSNDNVLDQQISDRKSRLRKAKAKAATE</sequence>
<dbReference type="Proteomes" id="UP000053831">
    <property type="component" value="Unassembled WGS sequence"/>
</dbReference>
<dbReference type="Gene3D" id="3.40.50.790">
    <property type="match status" value="1"/>
</dbReference>
<feature type="compositionally biased region" description="Basic and acidic residues" evidence="1">
    <location>
        <begin position="361"/>
        <end position="370"/>
    </location>
</feature>
<keyword evidence="3" id="KW-1185">Reference proteome</keyword>
<dbReference type="STRING" id="150374.A0A0M9VV05"/>
<accession>A0A0M9VV05</accession>
<dbReference type="OrthoDB" id="10251727at2759"/>
<feature type="compositionally biased region" description="Low complexity" evidence="1">
    <location>
        <begin position="337"/>
        <end position="346"/>
    </location>
</feature>
<feature type="compositionally biased region" description="Basic residues" evidence="1">
    <location>
        <begin position="384"/>
        <end position="396"/>
    </location>
</feature>
<dbReference type="AlphaFoldDB" id="A0A0M9VV05"/>
<gene>
    <name evidence="2" type="ORF">ESCO_005328</name>
</gene>
<name>A0A0M9VV05_ESCWE</name>
<evidence type="ECO:0000313" key="2">
    <source>
        <dbReference type="EMBL" id="KOS20469.1"/>
    </source>
</evidence>
<proteinExistence type="predicted"/>
<dbReference type="InterPro" id="IPR016095">
    <property type="entry name" value="Ribosomal_uL1_3-a/b-sand"/>
</dbReference>
<dbReference type="Pfam" id="PF00687">
    <property type="entry name" value="Ribosomal_L1"/>
    <property type="match status" value="1"/>
</dbReference>
<organism evidence="2 3">
    <name type="scientific">Escovopsis weberi</name>
    <dbReference type="NCBI Taxonomy" id="150374"/>
    <lineage>
        <taxon>Eukaryota</taxon>
        <taxon>Fungi</taxon>
        <taxon>Dikarya</taxon>
        <taxon>Ascomycota</taxon>
        <taxon>Pezizomycotina</taxon>
        <taxon>Sordariomycetes</taxon>
        <taxon>Hypocreomycetidae</taxon>
        <taxon>Hypocreales</taxon>
        <taxon>Hypocreaceae</taxon>
        <taxon>Escovopsis</taxon>
    </lineage>
</organism>
<dbReference type="InterPro" id="IPR028364">
    <property type="entry name" value="Ribosomal_uL1/biogenesis"/>
</dbReference>
<protein>
    <submittedName>
        <fullName evidence="2">Putative ribosome biogenesis protein</fullName>
    </submittedName>
</protein>
<feature type="region of interest" description="Disordered" evidence="1">
    <location>
        <begin position="323"/>
        <end position="396"/>
    </location>
</feature>
<dbReference type="CDD" id="cd00403">
    <property type="entry name" value="Ribosomal_L1"/>
    <property type="match status" value="1"/>
</dbReference>
<feature type="region of interest" description="Disordered" evidence="1">
    <location>
        <begin position="41"/>
        <end position="60"/>
    </location>
</feature>
<reference evidence="2 3" key="1">
    <citation type="submission" date="2015-07" db="EMBL/GenBank/DDBJ databases">
        <title>The genome of the fungus Escovopsis weberi, a specialized disease agent of ant agriculture.</title>
        <authorList>
            <person name="de Man T.J."/>
            <person name="Stajich J.E."/>
            <person name="Kubicek C.P."/>
            <person name="Chenthamara K."/>
            <person name="Atanasova L."/>
            <person name="Druzhinina I.S."/>
            <person name="Birnbaum S."/>
            <person name="Barribeau S.M."/>
            <person name="Teiling C."/>
            <person name="Suen G."/>
            <person name="Currie C."/>
            <person name="Gerardo N.M."/>
        </authorList>
    </citation>
    <scope>NUCLEOTIDE SEQUENCE [LARGE SCALE GENOMIC DNA]</scope>
</reference>